<feature type="region of interest" description="Disordered" evidence="1">
    <location>
        <begin position="99"/>
        <end position="127"/>
    </location>
</feature>
<feature type="region of interest" description="Disordered" evidence="1">
    <location>
        <begin position="26"/>
        <end position="46"/>
    </location>
</feature>
<name>A0A1J5SFH3_9ZZZZ</name>
<sequence>MAGALRPSPFLRLAVAAVLIPGSALGQAPLADPTRPPAPAGAVAPGAAMAPATGGLQTVIRRPGRRPLAVIDGSTVALGGKLGERTLVRLSDTEAVLQGPGGREVLRLTPGAEKKPPTPPARADRPR</sequence>
<proteinExistence type="predicted"/>
<evidence type="ECO:0008006" key="3">
    <source>
        <dbReference type="Google" id="ProtNLM"/>
    </source>
</evidence>
<evidence type="ECO:0000313" key="2">
    <source>
        <dbReference type="EMBL" id="OIR07185.1"/>
    </source>
</evidence>
<protein>
    <recommendedName>
        <fullName evidence="3">MSHA biogenesis protein MshK</fullName>
    </recommendedName>
</protein>
<comment type="caution">
    <text evidence="2">The sequence shown here is derived from an EMBL/GenBank/DDBJ whole genome shotgun (WGS) entry which is preliminary data.</text>
</comment>
<accession>A0A1J5SFH3</accession>
<dbReference type="AlphaFoldDB" id="A0A1J5SFH3"/>
<gene>
    <name evidence="2" type="ORF">GALL_107740</name>
</gene>
<feature type="compositionally biased region" description="Basic and acidic residues" evidence="1">
    <location>
        <begin position="112"/>
        <end position="127"/>
    </location>
</feature>
<reference evidence="2" key="1">
    <citation type="submission" date="2016-10" db="EMBL/GenBank/DDBJ databases">
        <title>Sequence of Gallionella enrichment culture.</title>
        <authorList>
            <person name="Poehlein A."/>
            <person name="Muehling M."/>
            <person name="Daniel R."/>
        </authorList>
    </citation>
    <scope>NUCLEOTIDE SEQUENCE</scope>
</reference>
<evidence type="ECO:0000256" key="1">
    <source>
        <dbReference type="SAM" id="MobiDB-lite"/>
    </source>
</evidence>
<dbReference type="EMBL" id="MLJW01000039">
    <property type="protein sequence ID" value="OIR07185.1"/>
    <property type="molecule type" value="Genomic_DNA"/>
</dbReference>
<organism evidence="2">
    <name type="scientific">mine drainage metagenome</name>
    <dbReference type="NCBI Taxonomy" id="410659"/>
    <lineage>
        <taxon>unclassified sequences</taxon>
        <taxon>metagenomes</taxon>
        <taxon>ecological metagenomes</taxon>
    </lineage>
</organism>